<organism evidence="2 3">
    <name type="scientific">Acaulospora morrowiae</name>
    <dbReference type="NCBI Taxonomy" id="94023"/>
    <lineage>
        <taxon>Eukaryota</taxon>
        <taxon>Fungi</taxon>
        <taxon>Fungi incertae sedis</taxon>
        <taxon>Mucoromycota</taxon>
        <taxon>Glomeromycotina</taxon>
        <taxon>Glomeromycetes</taxon>
        <taxon>Diversisporales</taxon>
        <taxon>Acaulosporaceae</taxon>
        <taxon>Acaulospora</taxon>
    </lineage>
</organism>
<dbReference type="SUPFAM" id="SSF56399">
    <property type="entry name" value="ADP-ribosylation"/>
    <property type="match status" value="1"/>
</dbReference>
<protein>
    <submittedName>
        <fullName evidence="2">18071_t:CDS:1</fullName>
    </submittedName>
</protein>
<gene>
    <name evidence="2" type="ORF">AMORRO_LOCUS12659</name>
</gene>
<name>A0A9N9N8C4_9GLOM</name>
<evidence type="ECO:0000256" key="1">
    <source>
        <dbReference type="SAM" id="MobiDB-lite"/>
    </source>
</evidence>
<keyword evidence="3" id="KW-1185">Reference proteome</keyword>
<reference evidence="2" key="1">
    <citation type="submission" date="2021-06" db="EMBL/GenBank/DDBJ databases">
        <authorList>
            <person name="Kallberg Y."/>
            <person name="Tangrot J."/>
            <person name="Rosling A."/>
        </authorList>
    </citation>
    <scope>NUCLEOTIDE SEQUENCE</scope>
    <source>
        <strain evidence="2">CL551</strain>
    </source>
</reference>
<comment type="caution">
    <text evidence="2">The sequence shown here is derived from an EMBL/GenBank/DDBJ whole genome shotgun (WGS) entry which is preliminary data.</text>
</comment>
<evidence type="ECO:0000313" key="3">
    <source>
        <dbReference type="Proteomes" id="UP000789342"/>
    </source>
</evidence>
<sequence>LIRKKPATGDPTPAIINNEPTKEPITPENKTATLDDEPITPESELDIFSSVDATTSESFSMKKIDDAVSEHLQETKFQILSPEDPEFPRIYQRFRESMTNYAITVKAIIKLHMPYQLFQNHIDYRDKLASENNVSPEEVVHTMFHGTSNRCGVTFLLDETRKICENECNACGIIRSGFKTKMSKDGNIWCAASSFVSAGYCRLMPQQNNNLSMFVVDALQKQKSEIITVDRDEANIYNHVFS</sequence>
<dbReference type="AlphaFoldDB" id="A0A9N9N8C4"/>
<feature type="non-terminal residue" evidence="2">
    <location>
        <position position="242"/>
    </location>
</feature>
<accession>A0A9N9N8C4</accession>
<feature type="region of interest" description="Disordered" evidence="1">
    <location>
        <begin position="1"/>
        <end position="39"/>
    </location>
</feature>
<dbReference type="Proteomes" id="UP000789342">
    <property type="component" value="Unassembled WGS sequence"/>
</dbReference>
<evidence type="ECO:0000313" key="2">
    <source>
        <dbReference type="EMBL" id="CAG8710537.1"/>
    </source>
</evidence>
<proteinExistence type="predicted"/>
<dbReference type="Gene3D" id="3.90.228.10">
    <property type="match status" value="1"/>
</dbReference>
<dbReference type="EMBL" id="CAJVPV010019287">
    <property type="protein sequence ID" value="CAG8710537.1"/>
    <property type="molecule type" value="Genomic_DNA"/>
</dbReference>